<dbReference type="EMBL" id="VSSQ01025654">
    <property type="protein sequence ID" value="MPM73929.1"/>
    <property type="molecule type" value="Genomic_DNA"/>
</dbReference>
<gene>
    <name evidence="1" type="ORF">SDC9_120914</name>
</gene>
<accession>A0A645CAH5</accession>
<sequence>MLPGMHKNVFDFRMFRQFLTEWGDFHKIGAGTHYTDDFHDVIVSSKILRYSSA</sequence>
<dbReference type="AlphaFoldDB" id="A0A645CAH5"/>
<comment type="caution">
    <text evidence="1">The sequence shown here is derived from an EMBL/GenBank/DDBJ whole genome shotgun (WGS) entry which is preliminary data.</text>
</comment>
<organism evidence="1">
    <name type="scientific">bioreactor metagenome</name>
    <dbReference type="NCBI Taxonomy" id="1076179"/>
    <lineage>
        <taxon>unclassified sequences</taxon>
        <taxon>metagenomes</taxon>
        <taxon>ecological metagenomes</taxon>
    </lineage>
</organism>
<proteinExistence type="predicted"/>
<name>A0A645CAH5_9ZZZZ</name>
<protein>
    <submittedName>
        <fullName evidence="1">Uncharacterized protein</fullName>
    </submittedName>
</protein>
<evidence type="ECO:0000313" key="1">
    <source>
        <dbReference type="EMBL" id="MPM73929.1"/>
    </source>
</evidence>
<reference evidence="1" key="1">
    <citation type="submission" date="2019-08" db="EMBL/GenBank/DDBJ databases">
        <authorList>
            <person name="Kucharzyk K."/>
            <person name="Murdoch R.W."/>
            <person name="Higgins S."/>
            <person name="Loffler F."/>
        </authorList>
    </citation>
    <scope>NUCLEOTIDE SEQUENCE</scope>
</reference>